<reference evidence="2 3" key="1">
    <citation type="submission" date="2009-02" db="EMBL/GenBank/DDBJ databases">
        <title>Annotation of Streptomyces hygroscopicus strain ATCC 53653.</title>
        <authorList>
            <consortium name="The Broad Institute Genome Sequencing Platform"/>
            <consortium name="Broad Institute Microbial Sequencing Center"/>
            <person name="Fischbach M."/>
            <person name="Godfrey P."/>
            <person name="Ward D."/>
            <person name="Young S."/>
            <person name="Zeng Q."/>
            <person name="Koehrsen M."/>
            <person name="Alvarado L."/>
            <person name="Berlin A.M."/>
            <person name="Bochicchio J."/>
            <person name="Borenstein D."/>
            <person name="Chapman S.B."/>
            <person name="Chen Z."/>
            <person name="Engels R."/>
            <person name="Freedman E."/>
            <person name="Gellesch M."/>
            <person name="Goldberg J."/>
            <person name="Griggs A."/>
            <person name="Gujja S."/>
            <person name="Heilman E.R."/>
            <person name="Heiman D.I."/>
            <person name="Hepburn T.A."/>
            <person name="Howarth C."/>
            <person name="Jen D."/>
            <person name="Larson L."/>
            <person name="Lewis B."/>
            <person name="Mehta T."/>
            <person name="Park D."/>
            <person name="Pearson M."/>
            <person name="Richards J."/>
            <person name="Roberts A."/>
            <person name="Saif S."/>
            <person name="Shea T.D."/>
            <person name="Shenoy N."/>
            <person name="Sisk P."/>
            <person name="Stolte C."/>
            <person name="Sykes S.N."/>
            <person name="Thomson T."/>
            <person name="Walk T."/>
            <person name="White J."/>
            <person name="Yandava C."/>
            <person name="Straight P."/>
            <person name="Clardy J."/>
            <person name="Hung D."/>
            <person name="Kolter R."/>
            <person name="Mekalanos J."/>
            <person name="Walker S."/>
            <person name="Walsh C.T."/>
            <person name="Wieland-Brown L.C."/>
            <person name="Haas B."/>
            <person name="Nusbaum C."/>
            <person name="Birren B."/>
        </authorList>
    </citation>
    <scope>NUCLEOTIDE SEQUENCE [LARGE SCALE GENOMIC DNA]</scope>
    <source>
        <strain evidence="2 3">ATCC 53653</strain>
    </source>
</reference>
<dbReference type="Gene3D" id="3.50.50.60">
    <property type="entry name" value="FAD/NAD(P)-binding domain"/>
    <property type="match status" value="1"/>
</dbReference>
<name>D9W8F3_9ACTN</name>
<protein>
    <submittedName>
        <fullName evidence="2">Putative monooxygenase</fullName>
    </submittedName>
</protein>
<feature type="non-terminal residue" evidence="2">
    <location>
        <position position="147"/>
    </location>
</feature>
<gene>
    <name evidence="2" type="ORF">SSOG_02374</name>
</gene>
<dbReference type="EMBL" id="GG657754">
    <property type="protein sequence ID" value="EFL22660.1"/>
    <property type="molecule type" value="Genomic_DNA"/>
</dbReference>
<sequence length="147" mass="15778">MAACVLGLAGIETVVLEQRTEPDRVLKAGSIGPLAIEALERLGLRDELLAAERETMAGYAEMDARTDGAPDALAKAQREHFAGLEKIEASRRSEPGRRRMRVPQPVLVEILRRKAESVGVTLRSGHAVTGLRQDEDGVTVLAGTPDG</sequence>
<evidence type="ECO:0000313" key="2">
    <source>
        <dbReference type="EMBL" id="EFL22660.1"/>
    </source>
</evidence>
<proteinExistence type="predicted"/>
<keyword evidence="3" id="KW-1185">Reference proteome</keyword>
<dbReference type="SUPFAM" id="SSF51905">
    <property type="entry name" value="FAD/NAD(P)-binding domain"/>
    <property type="match status" value="1"/>
</dbReference>
<evidence type="ECO:0000259" key="1">
    <source>
        <dbReference type="Pfam" id="PF01494"/>
    </source>
</evidence>
<dbReference type="InterPro" id="IPR002938">
    <property type="entry name" value="FAD-bd"/>
</dbReference>
<dbReference type="InterPro" id="IPR036188">
    <property type="entry name" value="FAD/NAD-bd_sf"/>
</dbReference>
<dbReference type="Proteomes" id="UP000003963">
    <property type="component" value="Unassembled WGS sequence"/>
</dbReference>
<dbReference type="STRING" id="457427.SSOG_02374"/>
<keyword evidence="2" id="KW-0560">Oxidoreductase</keyword>
<dbReference type="Pfam" id="PF01494">
    <property type="entry name" value="FAD_binding_3"/>
    <property type="match status" value="1"/>
</dbReference>
<dbReference type="GO" id="GO:0071949">
    <property type="term" value="F:FAD binding"/>
    <property type="evidence" value="ECO:0007669"/>
    <property type="project" value="InterPro"/>
</dbReference>
<evidence type="ECO:0000313" key="3">
    <source>
        <dbReference type="Proteomes" id="UP000003963"/>
    </source>
</evidence>
<keyword evidence="2" id="KW-0503">Monooxygenase</keyword>
<accession>D9W8F3</accession>
<dbReference type="HOGENOM" id="CLU_1772182_0_0_11"/>
<feature type="domain" description="FAD-binding" evidence="1">
    <location>
        <begin position="1"/>
        <end position="140"/>
    </location>
</feature>
<dbReference type="GO" id="GO:0004497">
    <property type="term" value="F:monooxygenase activity"/>
    <property type="evidence" value="ECO:0007669"/>
    <property type="project" value="UniProtKB-KW"/>
</dbReference>
<organism evidence="2 3">
    <name type="scientific">Streptomyces himastatinicus ATCC 53653</name>
    <dbReference type="NCBI Taxonomy" id="457427"/>
    <lineage>
        <taxon>Bacteria</taxon>
        <taxon>Bacillati</taxon>
        <taxon>Actinomycetota</taxon>
        <taxon>Actinomycetes</taxon>
        <taxon>Kitasatosporales</taxon>
        <taxon>Streptomycetaceae</taxon>
        <taxon>Streptomyces</taxon>
        <taxon>Streptomyces violaceusniger group</taxon>
    </lineage>
</organism>
<dbReference type="AlphaFoldDB" id="D9W8F3"/>